<dbReference type="Pfam" id="PF01546">
    <property type="entry name" value="Peptidase_M20"/>
    <property type="match status" value="1"/>
</dbReference>
<sequence length="459" mass="50258">MIRKPATKGKEHVPSLCFQSHLDMVCTRESDSTFDFNTTGIQTRLVEDPEYGPSVMGTGTTLGADDGIGVAAALALLLEEKIEHGPIECLFTIDEEPGLLGIAKLPTDFIKSKYCVNLDAFDDKTITIGCAGGVVRTLTKKLQPAVSTISKIEGDYTQLSVRVLNCRSGHSGFDIHNGRANGIQALATVMYKASSGIGIYLNRLDGGTKVNVIPQDCVGDVWVQTKQLPEFETKLRDAFKILQADFAGRDDDIQLDIKTIGKSLPSTDSVLSERDSHELFALLMNVPHGVLRLSALFPGKVESSINFYRCTLSSNPLELNISFLYRSASQLQIESYKTQQEAYAVANGFICSECKSEYPAWVPVLNSQLLSATKRAYAAARQSKKVSDITQQEGDDFCADKLVVQHVGLEPCWMTKLFPGMEFVTIGAHISNCHSPTESLHINSVQPFYQTLLNILAAF</sequence>
<keyword evidence="2" id="KW-1185">Reference proteome</keyword>
<protein>
    <submittedName>
        <fullName evidence="1">Cytosol non-specific dipeptidase</fullName>
        <ecNumber evidence="1">3.4.13.18</ecNumber>
    </submittedName>
</protein>
<gene>
    <name evidence="1" type="ORF">BLNAU_9771</name>
</gene>
<keyword evidence="1" id="KW-0645">Protease</keyword>
<evidence type="ECO:0000313" key="1">
    <source>
        <dbReference type="EMBL" id="KAK2955219.1"/>
    </source>
</evidence>
<comment type="caution">
    <text evidence="1">The sequence shown here is derived from an EMBL/GenBank/DDBJ whole genome shotgun (WGS) entry which is preliminary data.</text>
</comment>
<dbReference type="GO" id="GO:0016805">
    <property type="term" value="F:dipeptidase activity"/>
    <property type="evidence" value="ECO:0007669"/>
    <property type="project" value="UniProtKB-KW"/>
</dbReference>
<dbReference type="InterPro" id="IPR001160">
    <property type="entry name" value="Peptidase_M20C"/>
</dbReference>
<accession>A0ABQ9XUR5</accession>
<keyword evidence="1" id="KW-0378">Hydrolase</keyword>
<dbReference type="Proteomes" id="UP001281761">
    <property type="component" value="Unassembled WGS sequence"/>
</dbReference>
<dbReference type="PIRSF" id="PIRSF016599">
    <property type="entry name" value="Xaa-His_dipept"/>
    <property type="match status" value="1"/>
</dbReference>
<keyword evidence="1" id="KW-0224">Dipeptidase</keyword>
<name>A0ABQ9XUR5_9EUKA</name>
<reference evidence="1 2" key="1">
    <citation type="journal article" date="2022" name="bioRxiv">
        <title>Genomics of Preaxostyla Flagellates Illuminates Evolutionary Transitions and the Path Towards Mitochondrial Loss.</title>
        <authorList>
            <person name="Novak L.V.F."/>
            <person name="Treitli S.C."/>
            <person name="Pyrih J."/>
            <person name="Halakuc P."/>
            <person name="Pipaliya S.V."/>
            <person name="Vacek V."/>
            <person name="Brzon O."/>
            <person name="Soukal P."/>
            <person name="Eme L."/>
            <person name="Dacks J.B."/>
            <person name="Karnkowska A."/>
            <person name="Elias M."/>
            <person name="Hampl V."/>
        </authorList>
    </citation>
    <scope>NUCLEOTIDE SEQUENCE [LARGE SCALE GENOMIC DNA]</scope>
    <source>
        <strain evidence="1">NAU3</strain>
        <tissue evidence="1">Gut</tissue>
    </source>
</reference>
<dbReference type="EMBL" id="JARBJD010000069">
    <property type="protein sequence ID" value="KAK2955219.1"/>
    <property type="molecule type" value="Genomic_DNA"/>
</dbReference>
<dbReference type="EC" id="3.4.13.18" evidence="1"/>
<dbReference type="Gene3D" id="3.40.630.10">
    <property type="entry name" value="Zn peptidases"/>
    <property type="match status" value="2"/>
</dbReference>
<dbReference type="PRINTS" id="PR00934">
    <property type="entry name" value="XHISDIPTASE"/>
</dbReference>
<dbReference type="PANTHER" id="PTHR43501">
    <property type="entry name" value="CYTOSOL NON-SPECIFIC DIPEPTIDASE"/>
    <property type="match status" value="1"/>
</dbReference>
<dbReference type="SUPFAM" id="SSF53187">
    <property type="entry name" value="Zn-dependent exopeptidases"/>
    <property type="match status" value="1"/>
</dbReference>
<dbReference type="PANTHER" id="PTHR43501:SF1">
    <property type="entry name" value="CYTOSOL NON-SPECIFIC DIPEPTIDASE"/>
    <property type="match status" value="1"/>
</dbReference>
<dbReference type="InterPro" id="IPR002933">
    <property type="entry name" value="Peptidase_M20"/>
</dbReference>
<organism evidence="1 2">
    <name type="scientific">Blattamonas nauphoetae</name>
    <dbReference type="NCBI Taxonomy" id="2049346"/>
    <lineage>
        <taxon>Eukaryota</taxon>
        <taxon>Metamonada</taxon>
        <taxon>Preaxostyla</taxon>
        <taxon>Oxymonadida</taxon>
        <taxon>Blattamonas</taxon>
    </lineage>
</organism>
<evidence type="ECO:0000313" key="2">
    <source>
        <dbReference type="Proteomes" id="UP001281761"/>
    </source>
</evidence>
<proteinExistence type="predicted"/>